<keyword evidence="2" id="KW-1185">Reference proteome</keyword>
<sequence>MIDDILENKTFLSGKKLISDFIINNMNIDEADYNMVRNND</sequence>
<organism evidence="1 2">
    <name type="scientific">Photorhabdus aegyptia</name>
    <dbReference type="NCBI Taxonomy" id="2805098"/>
    <lineage>
        <taxon>Bacteria</taxon>
        <taxon>Pseudomonadati</taxon>
        <taxon>Pseudomonadota</taxon>
        <taxon>Gammaproteobacteria</taxon>
        <taxon>Enterobacterales</taxon>
        <taxon>Morganellaceae</taxon>
        <taxon>Photorhabdus</taxon>
    </lineage>
</organism>
<dbReference type="Proteomes" id="UP000023464">
    <property type="component" value="Unassembled WGS sequence"/>
</dbReference>
<dbReference type="PATRIC" id="fig|1393736.3.peg.2524"/>
<protein>
    <submittedName>
        <fullName evidence="1">Uncharacterized protein</fullName>
    </submittedName>
</protein>
<accession>A0A022PKG7</accession>
<dbReference type="EMBL" id="JFGV01000034">
    <property type="protein sequence ID" value="EYU15005.1"/>
    <property type="molecule type" value="Genomic_DNA"/>
</dbReference>
<dbReference type="AlphaFoldDB" id="A0A022PKG7"/>
<evidence type="ECO:0000313" key="2">
    <source>
        <dbReference type="Proteomes" id="UP000023464"/>
    </source>
</evidence>
<name>A0A022PKG7_9GAMM</name>
<gene>
    <name evidence="1" type="ORF">BA1DRAFT_02473</name>
</gene>
<evidence type="ECO:0000313" key="1">
    <source>
        <dbReference type="EMBL" id="EYU15005.1"/>
    </source>
</evidence>
<proteinExistence type="predicted"/>
<reference evidence="1 2" key="1">
    <citation type="submission" date="2014-03" db="EMBL/GenBank/DDBJ databases">
        <title>Draft Genome of Photorhabdus luminescens BA1, an Egyptian Isolate.</title>
        <authorList>
            <person name="Ghazal S."/>
            <person name="Hurst S.G.IV."/>
            <person name="Morris K."/>
            <person name="Thomas K."/>
            <person name="Tisa L.S."/>
        </authorList>
    </citation>
    <scope>NUCLEOTIDE SEQUENCE [LARGE SCALE GENOMIC DNA]</scope>
    <source>
        <strain evidence="1 2">BA1</strain>
    </source>
</reference>
<comment type="caution">
    <text evidence="1">The sequence shown here is derived from an EMBL/GenBank/DDBJ whole genome shotgun (WGS) entry which is preliminary data.</text>
</comment>